<evidence type="ECO:0000313" key="1">
    <source>
        <dbReference type="EMBL" id="EOH91912.1"/>
    </source>
</evidence>
<dbReference type="AlphaFoldDB" id="R2Q5W8"/>
<dbReference type="OrthoDB" id="2042927at2"/>
<dbReference type="PATRIC" id="fig|1158607.3.peg.3204"/>
<sequence>MKNFYMIKWGADFNDNYNYGADIRFVESDYVRFSSPLMPSGTAIKTWHSRTEYHESRKSPMLPLLENGQAYEIQVNAEFDNEDAVQIEIEFFDINNDVIDKLYFQNLKGHFTYPDNAMSYKVQLVNKKHQYMLFKYLTISDAGLTENFNIQYLEKLNLIRVSENHAGNPSTSEIVVLKNAKYVTSLTLSGHINYYFLLGNTTEASVLPAAVYIYDQLRHSGRQNLVTIMRGPCFNSLTQSYKYLPEGLAILLPTARLSNTPKKPVKQISELKRKLQVNELAYSILEKVALEKNKPSSVRK</sequence>
<evidence type="ECO:0000313" key="2">
    <source>
        <dbReference type="Proteomes" id="UP000013782"/>
    </source>
</evidence>
<dbReference type="RefSeq" id="WP_010758196.1">
    <property type="nucleotide sequence ID" value="NZ_ASWD01000001.1"/>
</dbReference>
<reference evidence="1 2" key="1">
    <citation type="submission" date="2013-02" db="EMBL/GenBank/DDBJ databases">
        <title>The Genome Sequence of Enterococcus pallens BAA-351.</title>
        <authorList>
            <consortium name="The Broad Institute Genome Sequencing Platform"/>
            <consortium name="The Broad Institute Genome Sequencing Center for Infectious Disease"/>
            <person name="Earl A.M."/>
            <person name="Gilmore M.S."/>
            <person name="Lebreton F."/>
            <person name="Walker B."/>
            <person name="Young S.K."/>
            <person name="Zeng Q."/>
            <person name="Gargeya S."/>
            <person name="Fitzgerald M."/>
            <person name="Haas B."/>
            <person name="Abouelleil A."/>
            <person name="Alvarado L."/>
            <person name="Arachchi H.M."/>
            <person name="Berlin A.M."/>
            <person name="Chapman S.B."/>
            <person name="Dewar J."/>
            <person name="Goldberg J."/>
            <person name="Griggs A."/>
            <person name="Gujja S."/>
            <person name="Hansen M."/>
            <person name="Howarth C."/>
            <person name="Imamovic A."/>
            <person name="Larimer J."/>
            <person name="McCowan C."/>
            <person name="Murphy C."/>
            <person name="Neiman D."/>
            <person name="Pearson M."/>
            <person name="Priest M."/>
            <person name="Roberts A."/>
            <person name="Saif S."/>
            <person name="Shea T."/>
            <person name="Sisk P."/>
            <person name="Sykes S."/>
            <person name="Wortman J."/>
            <person name="Nusbaum C."/>
            <person name="Birren B."/>
        </authorList>
    </citation>
    <scope>NUCLEOTIDE SEQUENCE [LARGE SCALE GENOMIC DNA]</scope>
    <source>
        <strain evidence="1 2">ATCC BAA-351</strain>
    </source>
</reference>
<dbReference type="InterPro" id="IPR022259">
    <property type="entry name" value="Acessory_Sec_prot_Asp3"/>
</dbReference>
<dbReference type="EMBL" id="AJAQ01000033">
    <property type="protein sequence ID" value="EOH91912.1"/>
    <property type="molecule type" value="Genomic_DNA"/>
</dbReference>
<dbReference type="NCBIfam" id="TIGR03711">
    <property type="entry name" value="acc_sec_asp3"/>
    <property type="match status" value="1"/>
</dbReference>
<dbReference type="Pfam" id="PF15432">
    <property type="entry name" value="Sec-ASP3"/>
    <property type="match status" value="1"/>
</dbReference>
<gene>
    <name evidence="1" type="ORF">UAU_03214</name>
</gene>
<dbReference type="eggNOG" id="ENOG50315V3">
    <property type="taxonomic scope" value="Bacteria"/>
</dbReference>
<dbReference type="STRING" id="160454.RV10_GL004157"/>
<protein>
    <submittedName>
        <fullName evidence="1">Accessory Sec system protein Asp3</fullName>
    </submittedName>
</protein>
<dbReference type="Proteomes" id="UP000013782">
    <property type="component" value="Unassembled WGS sequence"/>
</dbReference>
<proteinExistence type="predicted"/>
<comment type="caution">
    <text evidence="1">The sequence shown here is derived from an EMBL/GenBank/DDBJ whole genome shotgun (WGS) entry which is preliminary data.</text>
</comment>
<keyword evidence="2" id="KW-1185">Reference proteome</keyword>
<dbReference type="GO" id="GO:0015031">
    <property type="term" value="P:protein transport"/>
    <property type="evidence" value="ECO:0007669"/>
    <property type="project" value="InterPro"/>
</dbReference>
<dbReference type="HOGENOM" id="CLU_079312_0_0_9"/>
<accession>R2Q5W8</accession>
<organism evidence="1 2">
    <name type="scientific">Enterococcus pallens ATCC BAA-351</name>
    <dbReference type="NCBI Taxonomy" id="1158607"/>
    <lineage>
        <taxon>Bacteria</taxon>
        <taxon>Bacillati</taxon>
        <taxon>Bacillota</taxon>
        <taxon>Bacilli</taxon>
        <taxon>Lactobacillales</taxon>
        <taxon>Enterococcaceae</taxon>
        <taxon>Enterococcus</taxon>
    </lineage>
</organism>
<name>R2Q5W8_9ENTE</name>